<dbReference type="InterPro" id="IPR050086">
    <property type="entry name" value="MetN_ABC_transporter-like"/>
</dbReference>
<dbReference type="AlphaFoldDB" id="A0A645FWV9"/>
<organism evidence="7">
    <name type="scientific">bioreactor metagenome</name>
    <dbReference type="NCBI Taxonomy" id="1076179"/>
    <lineage>
        <taxon>unclassified sequences</taxon>
        <taxon>metagenomes</taxon>
        <taxon>ecological metagenomes</taxon>
    </lineage>
</organism>
<name>A0A645FWV9_9ZZZZ</name>
<evidence type="ECO:0000313" key="7">
    <source>
        <dbReference type="EMBL" id="MPN18089.1"/>
    </source>
</evidence>
<dbReference type="PANTHER" id="PTHR43166:SF30">
    <property type="entry name" value="METHIONINE IMPORT ATP-BINDING PROTEIN METN"/>
    <property type="match status" value="1"/>
</dbReference>
<dbReference type="GO" id="GO:0006865">
    <property type="term" value="P:amino acid transport"/>
    <property type="evidence" value="ECO:0007669"/>
    <property type="project" value="UniProtKB-KW"/>
</dbReference>
<gene>
    <name evidence="7" type="primary">metN_28</name>
    <name evidence="7" type="ORF">SDC9_165447</name>
</gene>
<keyword evidence="2" id="KW-1003">Cell membrane</keyword>
<dbReference type="EC" id="3.6.3.-" evidence="7"/>
<dbReference type="PANTHER" id="PTHR43166">
    <property type="entry name" value="AMINO ACID IMPORT ATP-BINDING PROTEIN"/>
    <property type="match status" value="1"/>
</dbReference>
<dbReference type="Pfam" id="PF00005">
    <property type="entry name" value="ABC_tran"/>
    <property type="match status" value="1"/>
</dbReference>
<evidence type="ECO:0000256" key="1">
    <source>
        <dbReference type="ARBA" id="ARBA00022448"/>
    </source>
</evidence>
<keyword evidence="4" id="KW-0029">Amino-acid transport</keyword>
<evidence type="ECO:0000256" key="3">
    <source>
        <dbReference type="ARBA" id="ARBA00022967"/>
    </source>
</evidence>
<keyword evidence="3" id="KW-1278">Translocase</keyword>
<keyword evidence="5" id="KW-0472">Membrane</keyword>
<sequence>MNKNQCLQRVDELLEIVGLSSKANSYPVQLSGGQQQRVSIARALANHPSLLLCDEPTSALDSLTTNSILKLLKDINHKLGVTIIIITHEIAVVEKICNKVAIIDESKIIEQGYVKEVISAPQQQITRRLLERGELSE</sequence>
<dbReference type="GO" id="GO:0016887">
    <property type="term" value="F:ATP hydrolysis activity"/>
    <property type="evidence" value="ECO:0007669"/>
    <property type="project" value="InterPro"/>
</dbReference>
<accession>A0A645FWV9</accession>
<dbReference type="InterPro" id="IPR017871">
    <property type="entry name" value="ABC_transporter-like_CS"/>
</dbReference>
<dbReference type="SUPFAM" id="SSF52540">
    <property type="entry name" value="P-loop containing nucleoside triphosphate hydrolases"/>
    <property type="match status" value="1"/>
</dbReference>
<keyword evidence="7" id="KW-0547">Nucleotide-binding</keyword>
<keyword evidence="7" id="KW-0067">ATP-binding</keyword>
<feature type="domain" description="ABC transporter" evidence="6">
    <location>
        <begin position="5"/>
        <end position="58"/>
    </location>
</feature>
<keyword evidence="1" id="KW-0813">Transport</keyword>
<proteinExistence type="predicted"/>
<reference evidence="7" key="1">
    <citation type="submission" date="2019-08" db="EMBL/GenBank/DDBJ databases">
        <authorList>
            <person name="Kucharzyk K."/>
            <person name="Murdoch R.W."/>
            <person name="Higgins S."/>
            <person name="Loffler F."/>
        </authorList>
    </citation>
    <scope>NUCLEOTIDE SEQUENCE</scope>
</reference>
<dbReference type="PROSITE" id="PS00211">
    <property type="entry name" value="ABC_TRANSPORTER_1"/>
    <property type="match status" value="1"/>
</dbReference>
<dbReference type="Gene3D" id="3.40.50.300">
    <property type="entry name" value="P-loop containing nucleotide triphosphate hydrolases"/>
    <property type="match status" value="1"/>
</dbReference>
<protein>
    <submittedName>
        <fullName evidence="7">Methionine import ATP-binding protein MetN</fullName>
        <ecNumber evidence="7">3.6.3.-</ecNumber>
    </submittedName>
</protein>
<comment type="caution">
    <text evidence="7">The sequence shown here is derived from an EMBL/GenBank/DDBJ whole genome shotgun (WGS) entry which is preliminary data.</text>
</comment>
<evidence type="ECO:0000256" key="4">
    <source>
        <dbReference type="ARBA" id="ARBA00022970"/>
    </source>
</evidence>
<dbReference type="EMBL" id="VSSQ01065344">
    <property type="protein sequence ID" value="MPN18089.1"/>
    <property type="molecule type" value="Genomic_DNA"/>
</dbReference>
<dbReference type="GO" id="GO:0005524">
    <property type="term" value="F:ATP binding"/>
    <property type="evidence" value="ECO:0007669"/>
    <property type="project" value="UniProtKB-KW"/>
</dbReference>
<evidence type="ECO:0000256" key="2">
    <source>
        <dbReference type="ARBA" id="ARBA00022475"/>
    </source>
</evidence>
<keyword evidence="7" id="KW-0378">Hydrolase</keyword>
<dbReference type="InterPro" id="IPR027417">
    <property type="entry name" value="P-loop_NTPase"/>
</dbReference>
<evidence type="ECO:0000256" key="5">
    <source>
        <dbReference type="ARBA" id="ARBA00023136"/>
    </source>
</evidence>
<evidence type="ECO:0000259" key="6">
    <source>
        <dbReference type="Pfam" id="PF00005"/>
    </source>
</evidence>
<dbReference type="InterPro" id="IPR003439">
    <property type="entry name" value="ABC_transporter-like_ATP-bd"/>
</dbReference>